<evidence type="ECO:0000313" key="3">
    <source>
        <dbReference type="Proteomes" id="UP000237271"/>
    </source>
</evidence>
<feature type="region of interest" description="Disordered" evidence="1">
    <location>
        <begin position="132"/>
        <end position="168"/>
    </location>
</feature>
<gene>
    <name evidence="2" type="ORF">PHPALM_30557</name>
</gene>
<dbReference type="Proteomes" id="UP000237271">
    <property type="component" value="Unassembled WGS sequence"/>
</dbReference>
<organism evidence="2 3">
    <name type="scientific">Phytophthora palmivora</name>
    <dbReference type="NCBI Taxonomy" id="4796"/>
    <lineage>
        <taxon>Eukaryota</taxon>
        <taxon>Sar</taxon>
        <taxon>Stramenopiles</taxon>
        <taxon>Oomycota</taxon>
        <taxon>Peronosporomycetes</taxon>
        <taxon>Peronosporales</taxon>
        <taxon>Peronosporaceae</taxon>
        <taxon>Phytophthora</taxon>
    </lineage>
</organism>
<keyword evidence="3" id="KW-1185">Reference proteome</keyword>
<evidence type="ECO:0000313" key="2">
    <source>
        <dbReference type="EMBL" id="POM60572.1"/>
    </source>
</evidence>
<feature type="compositionally biased region" description="Polar residues" evidence="1">
    <location>
        <begin position="135"/>
        <end position="144"/>
    </location>
</feature>
<protein>
    <submittedName>
        <fullName evidence="2">Uncharacterized protein</fullName>
    </submittedName>
</protein>
<evidence type="ECO:0000256" key="1">
    <source>
        <dbReference type="SAM" id="MobiDB-lite"/>
    </source>
</evidence>
<proteinExistence type="predicted"/>
<dbReference type="EMBL" id="NCKW01016852">
    <property type="protein sequence ID" value="POM60572.1"/>
    <property type="molecule type" value="Genomic_DNA"/>
</dbReference>
<sequence>MNRLVKLGDNHIIETELEVVPLEIDVYGLSEVCEFVASTTPYRMNLTTSSVFHYLRIHSRRLTGEIDESNEQVRIICAGNEQARFVNRSRKVERRLHCASEICIGDRPIGAKARFMSKRRDGNGCDIRAGPSVVREQQQQSSAGKCSVMNGDSESSKRGGTVGSVEVSSSTKGKDSIVDKMFTMGIVDKVGKLKKFLKLKTKSIEDLDFMLVLSNETIERVAHILQRQDQPTSVLTENVQ</sequence>
<reference evidence="2 3" key="1">
    <citation type="journal article" date="2017" name="Genome Biol. Evol.">
        <title>Phytophthora megakarya and P. palmivora, closely related causal agents of cacao black pod rot, underwent increases in genome sizes and gene numbers by different mechanisms.</title>
        <authorList>
            <person name="Ali S.S."/>
            <person name="Shao J."/>
            <person name="Lary D.J."/>
            <person name="Kronmiller B."/>
            <person name="Shen D."/>
            <person name="Strem M.D."/>
            <person name="Amoako-Attah I."/>
            <person name="Akrofi A.Y."/>
            <person name="Begoude B.A."/>
            <person name="Ten Hoopen G.M."/>
            <person name="Coulibaly K."/>
            <person name="Kebe B.I."/>
            <person name="Melnick R.L."/>
            <person name="Guiltinan M.J."/>
            <person name="Tyler B.M."/>
            <person name="Meinhardt L.W."/>
            <person name="Bailey B.A."/>
        </authorList>
    </citation>
    <scope>NUCLEOTIDE SEQUENCE [LARGE SCALE GENOMIC DNA]</scope>
    <source>
        <strain evidence="3">sbr112.9</strain>
    </source>
</reference>
<name>A0A2P4X4U0_9STRA</name>
<accession>A0A2P4X4U0</accession>
<dbReference type="AlphaFoldDB" id="A0A2P4X4U0"/>
<comment type="caution">
    <text evidence="2">The sequence shown here is derived from an EMBL/GenBank/DDBJ whole genome shotgun (WGS) entry which is preliminary data.</text>
</comment>